<keyword evidence="5 6" id="KW-0472">Membrane</keyword>
<keyword evidence="2" id="KW-1003">Cell membrane</keyword>
<feature type="transmembrane region" description="Helical" evidence="6">
    <location>
        <begin position="255"/>
        <end position="275"/>
    </location>
</feature>
<dbReference type="EMBL" id="JBJQND010000006">
    <property type="protein sequence ID" value="KAL3873016.1"/>
    <property type="molecule type" value="Genomic_DNA"/>
</dbReference>
<evidence type="ECO:0000256" key="5">
    <source>
        <dbReference type="ARBA" id="ARBA00023136"/>
    </source>
</evidence>
<feature type="transmembrane region" description="Helical" evidence="6">
    <location>
        <begin position="153"/>
        <end position="176"/>
    </location>
</feature>
<dbReference type="SUPFAM" id="SSF81321">
    <property type="entry name" value="Family A G protein-coupled receptor-like"/>
    <property type="match status" value="1"/>
</dbReference>
<gene>
    <name evidence="8" type="ORF">ACJMK2_036178</name>
</gene>
<dbReference type="InterPro" id="IPR000276">
    <property type="entry name" value="GPCR_Rhodpsn"/>
</dbReference>
<dbReference type="InterPro" id="IPR017452">
    <property type="entry name" value="GPCR_Rhodpsn_7TM"/>
</dbReference>
<feature type="transmembrane region" description="Helical" evidence="6">
    <location>
        <begin position="76"/>
        <end position="94"/>
    </location>
</feature>
<comment type="subcellular location">
    <subcellularLocation>
        <location evidence="1">Cell membrane</location>
        <topology evidence="1">Multi-pass membrane protein</topology>
    </subcellularLocation>
</comment>
<accession>A0ABD3WHJ6</accession>
<organism evidence="8 9">
    <name type="scientific">Sinanodonta woodiana</name>
    <name type="common">Chinese pond mussel</name>
    <name type="synonym">Anodonta woodiana</name>
    <dbReference type="NCBI Taxonomy" id="1069815"/>
    <lineage>
        <taxon>Eukaryota</taxon>
        <taxon>Metazoa</taxon>
        <taxon>Spiralia</taxon>
        <taxon>Lophotrochozoa</taxon>
        <taxon>Mollusca</taxon>
        <taxon>Bivalvia</taxon>
        <taxon>Autobranchia</taxon>
        <taxon>Heteroconchia</taxon>
        <taxon>Palaeoheterodonta</taxon>
        <taxon>Unionida</taxon>
        <taxon>Unionoidea</taxon>
        <taxon>Unionidae</taxon>
        <taxon>Unioninae</taxon>
        <taxon>Sinanodonta</taxon>
    </lineage>
</organism>
<comment type="caution">
    <text evidence="8">The sequence shown here is derived from an EMBL/GenBank/DDBJ whole genome shotgun (WGS) entry which is preliminary data.</text>
</comment>
<dbReference type="PRINTS" id="PR00237">
    <property type="entry name" value="GPCRRHODOPSN"/>
</dbReference>
<dbReference type="Pfam" id="PF00001">
    <property type="entry name" value="7tm_1"/>
    <property type="match status" value="1"/>
</dbReference>
<feature type="transmembrane region" description="Helical" evidence="6">
    <location>
        <begin position="114"/>
        <end position="132"/>
    </location>
</feature>
<name>A0ABD3WHJ6_SINWO</name>
<evidence type="ECO:0000256" key="1">
    <source>
        <dbReference type="ARBA" id="ARBA00004651"/>
    </source>
</evidence>
<dbReference type="PANTHER" id="PTHR22750">
    <property type="entry name" value="G-PROTEIN COUPLED RECEPTOR"/>
    <property type="match status" value="1"/>
</dbReference>
<keyword evidence="9" id="KW-1185">Reference proteome</keyword>
<evidence type="ECO:0000313" key="8">
    <source>
        <dbReference type="EMBL" id="KAL3873016.1"/>
    </source>
</evidence>
<feature type="domain" description="G-protein coupled receptors family 1 profile" evidence="7">
    <location>
        <begin position="56"/>
        <end position="311"/>
    </location>
</feature>
<proteinExistence type="predicted"/>
<evidence type="ECO:0000256" key="2">
    <source>
        <dbReference type="ARBA" id="ARBA00022475"/>
    </source>
</evidence>
<evidence type="ECO:0000256" key="4">
    <source>
        <dbReference type="ARBA" id="ARBA00022989"/>
    </source>
</evidence>
<reference evidence="8 9" key="1">
    <citation type="submission" date="2024-11" db="EMBL/GenBank/DDBJ databases">
        <title>Chromosome-level genome assembly of the freshwater bivalve Anodonta woodiana.</title>
        <authorList>
            <person name="Chen X."/>
        </authorList>
    </citation>
    <scope>NUCLEOTIDE SEQUENCE [LARGE SCALE GENOMIC DNA]</scope>
    <source>
        <strain evidence="8">MN2024</strain>
        <tissue evidence="8">Gills</tissue>
    </source>
</reference>
<feature type="transmembrane region" description="Helical" evidence="6">
    <location>
        <begin position="30"/>
        <end position="56"/>
    </location>
</feature>
<evidence type="ECO:0000256" key="3">
    <source>
        <dbReference type="ARBA" id="ARBA00022692"/>
    </source>
</evidence>
<keyword evidence="3 6" id="KW-0812">Transmembrane</keyword>
<dbReference type="Proteomes" id="UP001634394">
    <property type="component" value="Unassembled WGS sequence"/>
</dbReference>
<dbReference type="AlphaFoldDB" id="A0ABD3WHJ6"/>
<feature type="transmembrane region" description="Helical" evidence="6">
    <location>
        <begin position="196"/>
        <end position="218"/>
    </location>
</feature>
<protein>
    <recommendedName>
        <fullName evidence="7">G-protein coupled receptors family 1 profile domain-containing protein</fullName>
    </recommendedName>
</protein>
<evidence type="ECO:0000259" key="7">
    <source>
        <dbReference type="PROSITE" id="PS50262"/>
    </source>
</evidence>
<evidence type="ECO:0000256" key="6">
    <source>
        <dbReference type="SAM" id="Phobius"/>
    </source>
</evidence>
<feature type="transmembrane region" description="Helical" evidence="6">
    <location>
        <begin position="295"/>
        <end position="313"/>
    </location>
</feature>
<dbReference type="GO" id="GO:0005886">
    <property type="term" value="C:plasma membrane"/>
    <property type="evidence" value="ECO:0007669"/>
    <property type="project" value="UniProtKB-SubCell"/>
</dbReference>
<dbReference type="CDD" id="cd00637">
    <property type="entry name" value="7tm_classA_rhodopsin-like"/>
    <property type="match status" value="1"/>
</dbReference>
<evidence type="ECO:0000313" key="9">
    <source>
        <dbReference type="Proteomes" id="UP001634394"/>
    </source>
</evidence>
<dbReference type="Gene3D" id="1.20.1070.10">
    <property type="entry name" value="Rhodopsin 7-helix transmembrane proteins"/>
    <property type="match status" value="1"/>
</dbReference>
<sequence length="352" mass="39955">MDCNTTTHQAIVKNDTSLLHYPDGIVYKAYGGYAITTGFLIVCISHVIIATMIIFLNSIVCHAFLKYHHNVDLPEYCVISLSVTDLVTGVILLYHVSNMLGNYQIVEECLVRLGLGQSVGISSFWHLCILVLDRYIKITRPLHYPKWLSKTSIILISISIWVGCIGFGLLPLLGWTTINIHQDEFCWFFEVLSKEYLTVSMSLALGPIFAMIYMYAVIFKVARQQAKAIGNNVLPRHQHAYQSQLRQTIRLVKTVFIMIGVSVLCLIPMAIVYILHISDTPKGMTREQKGKLMMYSSGIVFLNSLINPIIYAVKIPMVKRQFYKVCCWFKHRRGLRPNVIEIQLTESAQSTG</sequence>
<keyword evidence="4 6" id="KW-1133">Transmembrane helix</keyword>
<dbReference type="PROSITE" id="PS50262">
    <property type="entry name" value="G_PROTEIN_RECEP_F1_2"/>
    <property type="match status" value="1"/>
</dbReference>